<dbReference type="InterPro" id="IPR052585">
    <property type="entry name" value="Lipid_raft_assoc_Zn_ADH"/>
</dbReference>
<evidence type="ECO:0000313" key="2">
    <source>
        <dbReference type="EMBL" id="AIL44193.1"/>
    </source>
</evidence>
<name>A0A077EBX2_9FLAO</name>
<accession>A0A077EBX2</accession>
<dbReference type="Pfam" id="PF08240">
    <property type="entry name" value="ADH_N"/>
    <property type="match status" value="1"/>
</dbReference>
<dbReference type="AlphaFoldDB" id="A0A077EBX2"/>
<dbReference type="eggNOG" id="COG0604">
    <property type="taxonomic scope" value="Bacteria"/>
</dbReference>
<dbReference type="Gene3D" id="3.90.180.10">
    <property type="entry name" value="Medium-chain alcohol dehydrogenases, catalytic domain"/>
    <property type="match status" value="1"/>
</dbReference>
<reference evidence="2" key="2">
    <citation type="journal article" date="2015" name="Genome Biol. Evol.">
        <title>Complete Genome Sequence and Transcriptomic Analysis of the Novel Pathogen Elizabethkingia anophelis in Response to Oxidative Stress.</title>
        <authorList>
            <person name="Li Y."/>
            <person name="Liu Y."/>
            <person name="Chew S.C."/>
            <person name="Tay M."/>
            <person name="Salido M.M."/>
            <person name="Teo J."/>
            <person name="Lauro F.M."/>
            <person name="Givskov M."/>
            <person name="Yang L."/>
        </authorList>
    </citation>
    <scope>NUCLEOTIDE SEQUENCE</scope>
    <source>
        <strain evidence="2">NUHP1</strain>
    </source>
</reference>
<dbReference type="STRING" id="1338011.BD94_0418"/>
<gene>
    <name evidence="2" type="ORF">BD94_0418</name>
</gene>
<dbReference type="GO" id="GO:0016491">
    <property type="term" value="F:oxidoreductase activity"/>
    <property type="evidence" value="ECO:0007669"/>
    <property type="project" value="InterPro"/>
</dbReference>
<dbReference type="InterPro" id="IPR013154">
    <property type="entry name" value="ADH-like_N"/>
</dbReference>
<sequence length="333" mass="37025">MYAVKLVSFQGENQLINDLEYTKPEIKKNNQVLVKVKAVAVNPIDLQMFQGKNETRIMSSDILGRELAGVIEETGSNVKHFKKGDEVFLAVGSMGSNGAFAEYVVVSEEILAHKPKELSFERITALPIAYVTAWQAVSRLQLPKESSLLILGASGSVGKALINVLHHFGYQKIIATAGNDYSTFELIKQGLLKEQIVSYKQPDLDRIILTQNNGLYDIVIDCIGGKMTETGASSLKREGLFVDITNLQTEEANYTLFQKAAIIMNIARYAEPELHFKYGKILNEVSSVLGSEENWYLQEVLNLGKLSSENLTKAFNLMEENKTNGKKLVLKVE</sequence>
<dbReference type="KEGG" id="eao:BD94_0418"/>
<dbReference type="HOGENOM" id="CLU_026673_3_3_10"/>
<proteinExistence type="predicted"/>
<organism evidence="2 3">
    <name type="scientific">Elizabethkingia anophelis NUHP1</name>
    <dbReference type="NCBI Taxonomy" id="1338011"/>
    <lineage>
        <taxon>Bacteria</taxon>
        <taxon>Pseudomonadati</taxon>
        <taxon>Bacteroidota</taxon>
        <taxon>Flavobacteriia</taxon>
        <taxon>Flavobacteriales</taxon>
        <taxon>Weeksellaceae</taxon>
        <taxon>Elizabethkingia</taxon>
    </lineage>
</organism>
<dbReference type="RefSeq" id="WP_024564712.1">
    <property type="nucleotide sequence ID" value="NZ_CP007547.1"/>
</dbReference>
<evidence type="ECO:0000313" key="3">
    <source>
        <dbReference type="Proteomes" id="UP000028933"/>
    </source>
</evidence>
<dbReference type="PANTHER" id="PTHR43482">
    <property type="entry name" value="PROTEIN AST1-RELATED"/>
    <property type="match status" value="1"/>
</dbReference>
<dbReference type="SUPFAM" id="SSF50129">
    <property type="entry name" value="GroES-like"/>
    <property type="match status" value="1"/>
</dbReference>
<dbReference type="InterPro" id="IPR020843">
    <property type="entry name" value="ER"/>
</dbReference>
<dbReference type="Gene3D" id="3.40.50.720">
    <property type="entry name" value="NAD(P)-binding Rossmann-like Domain"/>
    <property type="match status" value="1"/>
</dbReference>
<dbReference type="SUPFAM" id="SSF51735">
    <property type="entry name" value="NAD(P)-binding Rossmann-fold domains"/>
    <property type="match status" value="1"/>
</dbReference>
<protein>
    <submittedName>
        <fullName evidence="2">Bifunctional protein: zinc-containing alcohol dehydrogenase</fullName>
    </submittedName>
</protein>
<dbReference type="InterPro" id="IPR036291">
    <property type="entry name" value="NAD(P)-bd_dom_sf"/>
</dbReference>
<reference evidence="2" key="1">
    <citation type="journal article" date="2013" name="Lancet">
        <title>First case of E anophelis outbreak in an intensive-care unit.</title>
        <authorList>
            <person name="Teo J."/>
            <person name="Tan S.Y."/>
            <person name="Tay M."/>
            <person name="Ding Y."/>
            <person name="Kjelleberg S."/>
            <person name="Givskov M."/>
            <person name="Lin R.T."/>
            <person name="Yang L."/>
        </authorList>
    </citation>
    <scope>NUCLEOTIDE SEQUENCE [LARGE SCALE GENOMIC DNA]</scope>
    <source>
        <strain evidence="2">NUHP1</strain>
    </source>
</reference>
<feature type="domain" description="Enoyl reductase (ER)" evidence="1">
    <location>
        <begin position="14"/>
        <end position="329"/>
    </location>
</feature>
<evidence type="ECO:0000259" key="1">
    <source>
        <dbReference type="SMART" id="SM00829"/>
    </source>
</evidence>
<dbReference type="Proteomes" id="UP000028933">
    <property type="component" value="Chromosome"/>
</dbReference>
<dbReference type="EMBL" id="CP007547">
    <property type="protein sequence ID" value="AIL44193.1"/>
    <property type="molecule type" value="Genomic_DNA"/>
</dbReference>
<dbReference type="PANTHER" id="PTHR43482:SF1">
    <property type="entry name" value="PROTEIN AST1-RELATED"/>
    <property type="match status" value="1"/>
</dbReference>
<dbReference type="SMART" id="SM00829">
    <property type="entry name" value="PKS_ER"/>
    <property type="match status" value="1"/>
</dbReference>
<dbReference type="InterPro" id="IPR011032">
    <property type="entry name" value="GroES-like_sf"/>
</dbReference>